<reference evidence="1" key="2">
    <citation type="submission" date="2022-06" db="UniProtKB">
        <authorList>
            <consortium name="EnsemblMetazoa"/>
        </authorList>
    </citation>
    <scope>IDENTIFICATION</scope>
</reference>
<keyword evidence="2" id="KW-1185">Reference proteome</keyword>
<proteinExistence type="predicted"/>
<reference evidence="2" key="1">
    <citation type="submission" date="2013-10" db="EMBL/GenBank/DDBJ databases">
        <title>Genome sequencing of Onchocerca volvulus.</title>
        <authorList>
            <person name="Cotton J."/>
            <person name="Tsai J."/>
            <person name="Stanley E."/>
            <person name="Tracey A."/>
            <person name="Holroyd N."/>
            <person name="Lustigman S."/>
            <person name="Berriman M."/>
        </authorList>
    </citation>
    <scope>NUCLEOTIDE SEQUENCE</scope>
</reference>
<name>A0A8R1TSE7_ONCVO</name>
<dbReference type="EnsemblMetazoa" id="OVOC340.1">
    <property type="protein sequence ID" value="OVOC340.1"/>
    <property type="gene ID" value="WBGene00237149"/>
</dbReference>
<protein>
    <submittedName>
        <fullName evidence="1">Uncharacterized protein</fullName>
    </submittedName>
</protein>
<dbReference type="EMBL" id="CMVM020000020">
    <property type="status" value="NOT_ANNOTATED_CDS"/>
    <property type="molecule type" value="Genomic_DNA"/>
</dbReference>
<dbReference type="Proteomes" id="UP000024404">
    <property type="component" value="Unassembled WGS sequence"/>
</dbReference>
<organism evidence="1 2">
    <name type="scientific">Onchocerca volvulus</name>
    <dbReference type="NCBI Taxonomy" id="6282"/>
    <lineage>
        <taxon>Eukaryota</taxon>
        <taxon>Metazoa</taxon>
        <taxon>Ecdysozoa</taxon>
        <taxon>Nematoda</taxon>
        <taxon>Chromadorea</taxon>
        <taxon>Rhabditida</taxon>
        <taxon>Spirurina</taxon>
        <taxon>Spiruromorpha</taxon>
        <taxon>Filarioidea</taxon>
        <taxon>Onchocercidae</taxon>
        <taxon>Onchocerca</taxon>
    </lineage>
</organism>
<accession>A0A8R1TSE7</accession>
<sequence length="76" mass="8759">MYGEKHYGMLIIIVPQHYHFTMYRISDQYSRSIPVIEPDPTRSNITTCIPPTRGVIDWRDNQATTAVDILTSAFSK</sequence>
<evidence type="ECO:0000313" key="1">
    <source>
        <dbReference type="EnsemblMetazoa" id="OVOC340.1"/>
    </source>
</evidence>
<dbReference type="AlphaFoldDB" id="A0A8R1TSE7"/>
<evidence type="ECO:0000313" key="2">
    <source>
        <dbReference type="Proteomes" id="UP000024404"/>
    </source>
</evidence>